<protein>
    <submittedName>
        <fullName evidence="1">POL4-like protein</fullName>
    </submittedName>
</protein>
<dbReference type="Gene3D" id="3.30.70.270">
    <property type="match status" value="1"/>
</dbReference>
<dbReference type="PANTHER" id="PTHR37984:SF5">
    <property type="entry name" value="PROTEIN NYNRIN-LIKE"/>
    <property type="match status" value="1"/>
</dbReference>
<proteinExistence type="predicted"/>
<dbReference type="Proteomes" id="UP001164746">
    <property type="component" value="Chromosome 17"/>
</dbReference>
<reference evidence="1" key="1">
    <citation type="submission" date="2022-11" db="EMBL/GenBank/DDBJ databases">
        <title>Centuries of genome instability and evolution in soft-shell clam transmissible cancer (bioRxiv).</title>
        <authorList>
            <person name="Hart S.F.M."/>
            <person name="Yonemitsu M.A."/>
            <person name="Giersch R.M."/>
            <person name="Beal B.F."/>
            <person name="Arriagada G."/>
            <person name="Davis B.W."/>
            <person name="Ostrander E.A."/>
            <person name="Goff S.P."/>
            <person name="Metzger M.J."/>
        </authorList>
    </citation>
    <scope>NUCLEOTIDE SEQUENCE</scope>
    <source>
        <strain evidence="1">MELC-2E11</strain>
        <tissue evidence="1">Siphon/mantle</tissue>
    </source>
</reference>
<dbReference type="EMBL" id="CP111028">
    <property type="protein sequence ID" value="WAR31832.1"/>
    <property type="molecule type" value="Genomic_DNA"/>
</dbReference>
<keyword evidence="2" id="KW-1185">Reference proteome</keyword>
<dbReference type="InterPro" id="IPR043502">
    <property type="entry name" value="DNA/RNA_pol_sf"/>
</dbReference>
<name>A0ABY7GD52_MYAAR</name>
<evidence type="ECO:0000313" key="1">
    <source>
        <dbReference type="EMBL" id="WAR31832.1"/>
    </source>
</evidence>
<accession>A0ABY7GD52</accession>
<dbReference type="SUPFAM" id="SSF56672">
    <property type="entry name" value="DNA/RNA polymerases"/>
    <property type="match status" value="1"/>
</dbReference>
<evidence type="ECO:0000313" key="2">
    <source>
        <dbReference type="Proteomes" id="UP001164746"/>
    </source>
</evidence>
<organism evidence="1 2">
    <name type="scientific">Mya arenaria</name>
    <name type="common">Soft-shell clam</name>
    <dbReference type="NCBI Taxonomy" id="6604"/>
    <lineage>
        <taxon>Eukaryota</taxon>
        <taxon>Metazoa</taxon>
        <taxon>Spiralia</taxon>
        <taxon>Lophotrochozoa</taxon>
        <taxon>Mollusca</taxon>
        <taxon>Bivalvia</taxon>
        <taxon>Autobranchia</taxon>
        <taxon>Heteroconchia</taxon>
        <taxon>Euheterodonta</taxon>
        <taxon>Imparidentia</taxon>
        <taxon>Neoheterodontei</taxon>
        <taxon>Myida</taxon>
        <taxon>Myoidea</taxon>
        <taxon>Myidae</taxon>
        <taxon>Mya</taxon>
    </lineage>
</organism>
<dbReference type="PANTHER" id="PTHR37984">
    <property type="entry name" value="PROTEIN CBG26694"/>
    <property type="match status" value="1"/>
</dbReference>
<dbReference type="InterPro" id="IPR043128">
    <property type="entry name" value="Rev_trsase/Diguanyl_cyclase"/>
</dbReference>
<dbReference type="InterPro" id="IPR050951">
    <property type="entry name" value="Retrovirus_Pol_polyprotein"/>
</dbReference>
<sequence length="250" mass="28248">MEFTSFNTHLEHINELFSRLKQAGLKLSSKECSFALKRFTYLGHIISKSGIDADQSKVEQVRNLRAPKDQTGVKLTITYKLLQKSLFRDIVNPFLELLKHAKPFVWSEDCQKALESLPFPLWIHLLFNLRCVKVEKVSLSIMEKRINNADALSSYTKEAPKSTERVDCVGQIIAKTQSLIVIHVSLDTENSGNTNTENESQFDPIATQIDEDTCSNLETDKAETRATVLDSASLAEEIPQSCIVKTEEQE</sequence>
<gene>
    <name evidence="1" type="ORF">MAR_034374</name>
</gene>